<dbReference type="AlphaFoldDB" id="A0A0F9HM81"/>
<protein>
    <submittedName>
        <fullName evidence="1">Uncharacterized protein</fullName>
    </submittedName>
</protein>
<evidence type="ECO:0000313" key="1">
    <source>
        <dbReference type="EMBL" id="KKL82825.1"/>
    </source>
</evidence>
<reference evidence="1" key="1">
    <citation type="journal article" date="2015" name="Nature">
        <title>Complex archaea that bridge the gap between prokaryotes and eukaryotes.</title>
        <authorList>
            <person name="Spang A."/>
            <person name="Saw J.H."/>
            <person name="Jorgensen S.L."/>
            <person name="Zaremba-Niedzwiedzka K."/>
            <person name="Martijn J."/>
            <person name="Lind A.E."/>
            <person name="van Eijk R."/>
            <person name="Schleper C."/>
            <person name="Guy L."/>
            <person name="Ettema T.J."/>
        </authorList>
    </citation>
    <scope>NUCLEOTIDE SEQUENCE</scope>
</reference>
<gene>
    <name evidence="1" type="ORF">LCGC14_1980910</name>
</gene>
<sequence>MQGVVGRVSTRDENLLDAHGDNLRDLAFGDLDRDVFWCIVV</sequence>
<comment type="caution">
    <text evidence="1">The sequence shown here is derived from an EMBL/GenBank/DDBJ whole genome shotgun (WGS) entry which is preliminary data.</text>
</comment>
<name>A0A0F9HM81_9ZZZZ</name>
<dbReference type="EMBL" id="LAZR01022163">
    <property type="protein sequence ID" value="KKL82825.1"/>
    <property type="molecule type" value="Genomic_DNA"/>
</dbReference>
<accession>A0A0F9HM81</accession>
<organism evidence="1">
    <name type="scientific">marine sediment metagenome</name>
    <dbReference type="NCBI Taxonomy" id="412755"/>
    <lineage>
        <taxon>unclassified sequences</taxon>
        <taxon>metagenomes</taxon>
        <taxon>ecological metagenomes</taxon>
    </lineage>
</organism>
<proteinExistence type="predicted"/>